<dbReference type="SUPFAM" id="SSF47413">
    <property type="entry name" value="lambda repressor-like DNA-binding domains"/>
    <property type="match status" value="1"/>
</dbReference>
<dbReference type="Gene3D" id="1.10.260.40">
    <property type="entry name" value="lambda repressor-like DNA-binding domains"/>
    <property type="match status" value="1"/>
</dbReference>
<dbReference type="Pfam" id="PF00356">
    <property type="entry name" value="LacI"/>
    <property type="match status" value="1"/>
</dbReference>
<comment type="caution">
    <text evidence="5">The sequence shown here is derived from an EMBL/GenBank/DDBJ whole genome shotgun (WGS) entry which is preliminary data.</text>
</comment>
<dbReference type="SUPFAM" id="SSF53822">
    <property type="entry name" value="Periplasmic binding protein-like I"/>
    <property type="match status" value="1"/>
</dbReference>
<dbReference type="PROSITE" id="PS00356">
    <property type="entry name" value="HTH_LACI_1"/>
    <property type="match status" value="1"/>
</dbReference>
<dbReference type="InterPro" id="IPR046335">
    <property type="entry name" value="LacI/GalR-like_sensor"/>
</dbReference>
<dbReference type="SMART" id="SM00354">
    <property type="entry name" value="HTH_LACI"/>
    <property type="match status" value="1"/>
</dbReference>
<name>A0AAW3TAE8_9MICO</name>
<evidence type="ECO:0000256" key="3">
    <source>
        <dbReference type="ARBA" id="ARBA00023163"/>
    </source>
</evidence>
<dbReference type="GO" id="GO:0003700">
    <property type="term" value="F:DNA-binding transcription factor activity"/>
    <property type="evidence" value="ECO:0007669"/>
    <property type="project" value="TreeGrafter"/>
</dbReference>
<evidence type="ECO:0000256" key="2">
    <source>
        <dbReference type="ARBA" id="ARBA00023125"/>
    </source>
</evidence>
<dbReference type="Gene3D" id="3.40.50.2300">
    <property type="match status" value="2"/>
</dbReference>
<reference evidence="5 6" key="1">
    <citation type="submission" date="2020-07" db="EMBL/GenBank/DDBJ databases">
        <title>Above-ground endophytic microbial communities from plants in different locations in the United States.</title>
        <authorList>
            <person name="Frank C."/>
        </authorList>
    </citation>
    <scope>NUCLEOTIDE SEQUENCE [LARGE SCALE GENOMIC DNA]</scope>
    <source>
        <strain evidence="5 6">WPL5_2</strain>
    </source>
</reference>
<dbReference type="AlphaFoldDB" id="A0AAW3TAE8"/>
<evidence type="ECO:0000313" key="5">
    <source>
        <dbReference type="EMBL" id="MBA8992039.1"/>
    </source>
</evidence>
<dbReference type="PANTHER" id="PTHR30146:SF109">
    <property type="entry name" value="HTH-TYPE TRANSCRIPTIONAL REGULATOR GALS"/>
    <property type="match status" value="1"/>
</dbReference>
<dbReference type="InterPro" id="IPR028082">
    <property type="entry name" value="Peripla_BP_I"/>
</dbReference>
<dbReference type="RefSeq" id="WP_182516961.1">
    <property type="nucleotide sequence ID" value="NZ_JACGXP010000006.1"/>
</dbReference>
<dbReference type="CDD" id="cd06267">
    <property type="entry name" value="PBP1_LacI_sugar_binding-like"/>
    <property type="match status" value="1"/>
</dbReference>
<keyword evidence="3" id="KW-0804">Transcription</keyword>
<dbReference type="PANTHER" id="PTHR30146">
    <property type="entry name" value="LACI-RELATED TRANSCRIPTIONAL REPRESSOR"/>
    <property type="match status" value="1"/>
</dbReference>
<evidence type="ECO:0000256" key="1">
    <source>
        <dbReference type="ARBA" id="ARBA00023015"/>
    </source>
</evidence>
<dbReference type="Pfam" id="PF13377">
    <property type="entry name" value="Peripla_BP_3"/>
    <property type="match status" value="1"/>
</dbReference>
<dbReference type="PROSITE" id="PS50932">
    <property type="entry name" value="HTH_LACI_2"/>
    <property type="match status" value="1"/>
</dbReference>
<organism evidence="5 6">
    <name type="scientific">Curtobacterium pusillum</name>
    <dbReference type="NCBI Taxonomy" id="69373"/>
    <lineage>
        <taxon>Bacteria</taxon>
        <taxon>Bacillati</taxon>
        <taxon>Actinomycetota</taxon>
        <taxon>Actinomycetes</taxon>
        <taxon>Micrococcales</taxon>
        <taxon>Microbacteriaceae</taxon>
        <taxon>Curtobacterium</taxon>
    </lineage>
</organism>
<sequence>MSRATIRDVARLAAVSVKTVSRVLNKEPYVADGTRDRVSAAMRELSYRPNPAAQGLRRAASGSIAFVCEDISEPFAAQLALSIDRAVGNEYVVIVASMMGDPARERETIESLASGYADGIILGPTPGPKGYLARLPRGTALVCLDRPAPDVATDVVLSDNVGGMTDAVRHLVDAGHKRIAYLGDAPAVFTQQERLLGYRAALDAAGIAYDKELIYQHAPDDQRLKKHLSWLMQVREPPTAVVSANSLTTLSLVHAGFDVGRSNFIGFDDFPLADVLYGGINVIAQDADALGAEATHTLLRRMQDNAAPVRTTRLATKLVLRQTPGEPASADRVEP</sequence>
<feature type="domain" description="HTH lacI-type" evidence="4">
    <location>
        <begin position="4"/>
        <end position="58"/>
    </location>
</feature>
<dbReference type="InterPro" id="IPR010982">
    <property type="entry name" value="Lambda_DNA-bd_dom_sf"/>
</dbReference>
<dbReference type="PRINTS" id="PR00036">
    <property type="entry name" value="HTHLACI"/>
</dbReference>
<dbReference type="GO" id="GO:0000976">
    <property type="term" value="F:transcription cis-regulatory region binding"/>
    <property type="evidence" value="ECO:0007669"/>
    <property type="project" value="TreeGrafter"/>
</dbReference>
<evidence type="ECO:0000313" key="6">
    <source>
        <dbReference type="Proteomes" id="UP000590225"/>
    </source>
</evidence>
<keyword evidence="1" id="KW-0805">Transcription regulation</keyword>
<dbReference type="EMBL" id="JACGXP010000006">
    <property type="protein sequence ID" value="MBA8992039.1"/>
    <property type="molecule type" value="Genomic_DNA"/>
</dbReference>
<keyword evidence="2" id="KW-0238">DNA-binding</keyword>
<dbReference type="InterPro" id="IPR000843">
    <property type="entry name" value="HTH_LacI"/>
</dbReference>
<accession>A0AAW3TAE8</accession>
<dbReference type="Proteomes" id="UP000590225">
    <property type="component" value="Unassembled WGS sequence"/>
</dbReference>
<gene>
    <name evidence="5" type="ORF">FHW23_003326</name>
</gene>
<protein>
    <submittedName>
        <fullName evidence="5">LacI family transcriptional regulator</fullName>
    </submittedName>
</protein>
<proteinExistence type="predicted"/>
<dbReference type="CDD" id="cd01392">
    <property type="entry name" value="HTH_LacI"/>
    <property type="match status" value="1"/>
</dbReference>
<evidence type="ECO:0000259" key="4">
    <source>
        <dbReference type="PROSITE" id="PS50932"/>
    </source>
</evidence>